<reference evidence="1" key="1">
    <citation type="submission" date="2024-12" db="EMBL/GenBank/DDBJ databases">
        <title>Comparative genomics and development of molecular markers within Purpureocillium lilacinum and among Purpureocillium species.</title>
        <authorList>
            <person name="Yeh Z.-Y."/>
            <person name="Ni N.-T."/>
            <person name="Lo P.-H."/>
            <person name="Mushyakhwo K."/>
            <person name="Lin C.-F."/>
            <person name="Nai Y.-S."/>
        </authorList>
    </citation>
    <scope>NUCLEOTIDE SEQUENCE</scope>
    <source>
        <strain evidence="1">NCHU-NPUST-175</strain>
    </source>
</reference>
<comment type="caution">
    <text evidence="1">The sequence shown here is derived from an EMBL/GenBank/DDBJ whole genome shotgun (WGS) entry which is preliminary data.</text>
</comment>
<protein>
    <submittedName>
        <fullName evidence="1">Uncharacterized protein</fullName>
    </submittedName>
</protein>
<dbReference type="Proteomes" id="UP001638806">
    <property type="component" value="Unassembled WGS sequence"/>
</dbReference>
<name>A0ACC4DU49_PURLI</name>
<keyword evidence="2" id="KW-1185">Reference proteome</keyword>
<dbReference type="EMBL" id="JBGNUJ010000006">
    <property type="protein sequence ID" value="KAL3959069.1"/>
    <property type="molecule type" value="Genomic_DNA"/>
</dbReference>
<proteinExistence type="predicted"/>
<evidence type="ECO:0000313" key="2">
    <source>
        <dbReference type="Proteomes" id="UP001638806"/>
    </source>
</evidence>
<evidence type="ECO:0000313" key="1">
    <source>
        <dbReference type="EMBL" id="KAL3959069.1"/>
    </source>
</evidence>
<accession>A0ACC4DU49</accession>
<organism evidence="1 2">
    <name type="scientific">Purpureocillium lilacinum</name>
    <name type="common">Paecilomyces lilacinus</name>
    <dbReference type="NCBI Taxonomy" id="33203"/>
    <lineage>
        <taxon>Eukaryota</taxon>
        <taxon>Fungi</taxon>
        <taxon>Dikarya</taxon>
        <taxon>Ascomycota</taxon>
        <taxon>Pezizomycotina</taxon>
        <taxon>Sordariomycetes</taxon>
        <taxon>Hypocreomycetidae</taxon>
        <taxon>Hypocreales</taxon>
        <taxon>Ophiocordycipitaceae</taxon>
        <taxon>Purpureocillium</taxon>
    </lineage>
</organism>
<sequence>MAAVARQLGFMSILVFDNKGKRVQVSDGATYRGPYVDSPQTLARLETAPGTQYTLVVDQHEFPLSSYTFTLSIFSHTELAVREAEESMSHFTEKTGSWGRRTAGGNPSCPTYYQNPQYKLSINRASPLSILLSTDSTNVHVHIDLIWARGERVSTIRVKDLVASSGEYRRGCAVAEVPELEAGDYTMVCSTFDAGQTADFAVRVASMVPVALSPIAADGAGRLRTALGAFRLSEGDEKSRIPPARVVADAGQRLHPQRAAARRRGRRAAGLVPHGPGIGRAGLRAGTGDGGRLGQRRVSGPCHGYPHSRLRHRPSHGAECGPVARCGVHRHPPDGVGRGRRDPQRLSRAGRGLGAVLTSAGAVGTPYTPLPESIPDQMILAGECDYVRVGSARLLCAETDLHIIYVTWCV</sequence>
<gene>
    <name evidence="1" type="ORF">ACCO45_007231</name>
</gene>